<dbReference type="Pfam" id="PF09334">
    <property type="entry name" value="tRNA-synt_1g"/>
    <property type="match status" value="1"/>
</dbReference>
<evidence type="ECO:0000256" key="7">
    <source>
        <dbReference type="ARBA" id="ARBA00023146"/>
    </source>
</evidence>
<evidence type="ECO:0000313" key="12">
    <source>
        <dbReference type="EMBL" id="CDZ97772.1"/>
    </source>
</evidence>
<dbReference type="SUPFAM" id="SSF52374">
    <property type="entry name" value="Nucleotidylyl transferase"/>
    <property type="match status" value="1"/>
</dbReference>
<dbReference type="Gene3D" id="1.10.730.10">
    <property type="entry name" value="Isoleucyl-tRNA Synthetase, Domain 1"/>
    <property type="match status" value="1"/>
</dbReference>
<dbReference type="NCBIfam" id="TIGR00398">
    <property type="entry name" value="metG"/>
    <property type="match status" value="1"/>
</dbReference>
<keyword evidence="7 10" id="KW-0030">Aminoacyl-tRNA synthetase</keyword>
<evidence type="ECO:0000256" key="4">
    <source>
        <dbReference type="ARBA" id="ARBA00022741"/>
    </source>
</evidence>
<evidence type="ECO:0000256" key="3">
    <source>
        <dbReference type="ARBA" id="ARBA00022598"/>
    </source>
</evidence>
<evidence type="ECO:0000256" key="6">
    <source>
        <dbReference type="ARBA" id="ARBA00022917"/>
    </source>
</evidence>
<reference evidence="12" key="1">
    <citation type="submission" date="2014-08" db="EMBL/GenBank/DDBJ databases">
        <authorList>
            <person name="Sharma Rahul"/>
            <person name="Thines Marco"/>
        </authorList>
    </citation>
    <scope>NUCLEOTIDE SEQUENCE</scope>
</reference>
<evidence type="ECO:0000256" key="8">
    <source>
        <dbReference type="ARBA" id="ARBA00047364"/>
    </source>
</evidence>
<dbReference type="CDD" id="cd00814">
    <property type="entry name" value="MetRS_core"/>
    <property type="match status" value="1"/>
</dbReference>
<dbReference type="FunFam" id="2.170.220.10:FF:000001">
    <property type="entry name" value="methionine--tRNA ligase, mitochondrial"/>
    <property type="match status" value="1"/>
</dbReference>
<keyword evidence="4 10" id="KW-0547">Nucleotide-binding</keyword>
<comment type="catalytic activity">
    <reaction evidence="8">
        <text>tRNA(Met) + L-methionine + ATP = L-methionyl-tRNA(Met) + AMP + diphosphate</text>
        <dbReference type="Rhea" id="RHEA:13481"/>
        <dbReference type="Rhea" id="RHEA-COMP:9667"/>
        <dbReference type="Rhea" id="RHEA-COMP:9698"/>
        <dbReference type="ChEBI" id="CHEBI:30616"/>
        <dbReference type="ChEBI" id="CHEBI:33019"/>
        <dbReference type="ChEBI" id="CHEBI:57844"/>
        <dbReference type="ChEBI" id="CHEBI:78442"/>
        <dbReference type="ChEBI" id="CHEBI:78530"/>
        <dbReference type="ChEBI" id="CHEBI:456215"/>
        <dbReference type="EC" id="6.1.1.10"/>
    </reaction>
</comment>
<evidence type="ECO:0000256" key="10">
    <source>
        <dbReference type="RuleBase" id="RU363039"/>
    </source>
</evidence>
<proteinExistence type="inferred from homology"/>
<dbReference type="Gene3D" id="3.40.50.620">
    <property type="entry name" value="HUPs"/>
    <property type="match status" value="1"/>
</dbReference>
<dbReference type="GO" id="GO:0005524">
    <property type="term" value="F:ATP binding"/>
    <property type="evidence" value="ECO:0007669"/>
    <property type="project" value="UniProtKB-KW"/>
</dbReference>
<dbReference type="PANTHER" id="PTHR43326">
    <property type="entry name" value="METHIONYL-TRNA SYNTHETASE"/>
    <property type="match status" value="1"/>
</dbReference>
<dbReference type="InterPro" id="IPR009080">
    <property type="entry name" value="tRNAsynth_Ia_anticodon-bd"/>
</dbReference>
<keyword evidence="5 10" id="KW-0067">ATP-binding</keyword>
<name>A0A0F7SLD5_PHARH</name>
<dbReference type="GO" id="GO:0006431">
    <property type="term" value="P:methionyl-tRNA aminoacylation"/>
    <property type="evidence" value="ECO:0007669"/>
    <property type="project" value="InterPro"/>
</dbReference>
<dbReference type="EMBL" id="LN483249">
    <property type="protein sequence ID" value="CDZ97772.1"/>
    <property type="molecule type" value="Genomic_DNA"/>
</dbReference>
<keyword evidence="3 10" id="KW-0436">Ligase</keyword>
<evidence type="ECO:0000256" key="9">
    <source>
        <dbReference type="ARBA" id="ARBA00068817"/>
    </source>
</evidence>
<dbReference type="InterPro" id="IPR014758">
    <property type="entry name" value="Met-tRNA_synth"/>
</dbReference>
<dbReference type="Gene3D" id="2.170.220.10">
    <property type="match status" value="1"/>
</dbReference>
<dbReference type="GO" id="GO:0005739">
    <property type="term" value="C:mitochondrion"/>
    <property type="evidence" value="ECO:0007669"/>
    <property type="project" value="UniProtKB-ARBA"/>
</dbReference>
<evidence type="ECO:0000259" key="11">
    <source>
        <dbReference type="Pfam" id="PF09334"/>
    </source>
</evidence>
<comment type="similarity">
    <text evidence="1 10">Belongs to the class-I aminoacyl-tRNA synthetase family.</text>
</comment>
<feature type="domain" description="Methionyl/Leucyl tRNA synthetase" evidence="11">
    <location>
        <begin position="51"/>
        <end position="413"/>
    </location>
</feature>
<evidence type="ECO:0000256" key="2">
    <source>
        <dbReference type="ARBA" id="ARBA00012838"/>
    </source>
</evidence>
<protein>
    <recommendedName>
        <fullName evidence="9">Probable methionine--tRNA ligase, mitochondrial</fullName>
        <ecNumber evidence="2">6.1.1.10</ecNumber>
    </recommendedName>
</protein>
<evidence type="ECO:0000256" key="5">
    <source>
        <dbReference type="ARBA" id="ARBA00022840"/>
    </source>
</evidence>
<organism evidence="12">
    <name type="scientific">Phaffia rhodozyma</name>
    <name type="common">Yeast</name>
    <name type="synonym">Xanthophyllomyces dendrorhous</name>
    <dbReference type="NCBI Taxonomy" id="264483"/>
    <lineage>
        <taxon>Eukaryota</taxon>
        <taxon>Fungi</taxon>
        <taxon>Dikarya</taxon>
        <taxon>Basidiomycota</taxon>
        <taxon>Agaricomycotina</taxon>
        <taxon>Tremellomycetes</taxon>
        <taxon>Cystofilobasidiales</taxon>
        <taxon>Mrakiaceae</taxon>
        <taxon>Phaffia</taxon>
    </lineage>
</organism>
<dbReference type="InterPro" id="IPR014729">
    <property type="entry name" value="Rossmann-like_a/b/a_fold"/>
</dbReference>
<dbReference type="InterPro" id="IPR033911">
    <property type="entry name" value="MetRS_core"/>
</dbReference>
<dbReference type="InterPro" id="IPR015413">
    <property type="entry name" value="Methionyl/Leucyl_tRNA_Synth"/>
</dbReference>
<dbReference type="EC" id="6.1.1.10" evidence="2"/>
<keyword evidence="6 10" id="KW-0648">Protein biosynthesis</keyword>
<dbReference type="PRINTS" id="PR01041">
    <property type="entry name" value="TRNASYNTHMET"/>
</dbReference>
<dbReference type="SUPFAM" id="SSF47323">
    <property type="entry name" value="Anticodon-binding domain of a subclass of class I aminoacyl-tRNA synthetases"/>
    <property type="match status" value="1"/>
</dbReference>
<dbReference type="InterPro" id="IPR023457">
    <property type="entry name" value="Met-tRNA_synth_2"/>
</dbReference>
<dbReference type="GO" id="GO:0004825">
    <property type="term" value="F:methionine-tRNA ligase activity"/>
    <property type="evidence" value="ECO:0007669"/>
    <property type="project" value="UniProtKB-EC"/>
</dbReference>
<dbReference type="AlphaFoldDB" id="A0A0F7SLD5"/>
<accession>A0A0F7SLD5</accession>
<sequence>MFLRGRSVCSNKLPPLSCPVRPLRPFSSSSSAYNLLPSSPSPLSGTPSPFYITTPIFYVNAAPHIGHLHSMLLADVLARYARLVQPNRRVIFSTGTDEHGLKIQNAAKDNKISPQQMCDANSARFKALASAANISYTTFIRTTEDRHKIAVQHMWKELLARGHIYKGSHSGWYAVSDECFYTESQIQEGPDGNKVAIESGSKVEWSEEENYKFRLSAFKEPLLKWLSENPEAMPLNEYRSNTMTYFEDLKDLSISRPSSRLTWGVPVPDDENHTIYVWMDALVNYLTVLGWPWKEGVNAEQMGWPADYQVVGKDIVRFHAVFWPAFLMALSLPPPKSILVHAHWTQDQFKMSKSRGNVADPFKAIESAGVDSVRAYLMGIGGSLADDSDYSYSALLMFHKLLSDQIGNLLNRFSGPKITNRLLDPSIPESQLTTSSSSNQIQLEVLEGEETIDKSLREIREIVEKKLEKNEISSAIMEILRVVAEANAFYSSHSPWASTTATSSVERAYIYASNTLRITSILLLPILPTKMETLLDKMGVPKEERTWEAAAWTGKTEPGSVLAGRVDRATKLMGKKVLFERIVEV</sequence>
<evidence type="ECO:0000256" key="1">
    <source>
        <dbReference type="ARBA" id="ARBA00005594"/>
    </source>
</evidence>
<dbReference type="PANTHER" id="PTHR43326:SF1">
    <property type="entry name" value="METHIONINE--TRNA LIGASE, MITOCHONDRIAL"/>
    <property type="match status" value="1"/>
</dbReference>